<dbReference type="EMBL" id="AP028923">
    <property type="protein sequence ID" value="BET03053.1"/>
    <property type="molecule type" value="Genomic_DNA"/>
</dbReference>
<organism evidence="1 2">
    <name type="scientific">Nesidiocoris tenuis</name>
    <dbReference type="NCBI Taxonomy" id="355587"/>
    <lineage>
        <taxon>Eukaryota</taxon>
        <taxon>Metazoa</taxon>
        <taxon>Ecdysozoa</taxon>
        <taxon>Arthropoda</taxon>
        <taxon>Hexapoda</taxon>
        <taxon>Insecta</taxon>
        <taxon>Pterygota</taxon>
        <taxon>Neoptera</taxon>
        <taxon>Paraneoptera</taxon>
        <taxon>Hemiptera</taxon>
        <taxon>Heteroptera</taxon>
        <taxon>Panheteroptera</taxon>
        <taxon>Cimicomorpha</taxon>
        <taxon>Miridae</taxon>
        <taxon>Dicyphina</taxon>
        <taxon>Nesidiocoris</taxon>
    </lineage>
</organism>
<name>A0ABN7BGY2_9HEMI</name>
<dbReference type="Proteomes" id="UP001307889">
    <property type="component" value="Chromosome 15"/>
</dbReference>
<reference evidence="1 2" key="1">
    <citation type="submission" date="2023-09" db="EMBL/GenBank/DDBJ databases">
        <title>Nesidiocoris tenuis whole genome shotgun sequence.</title>
        <authorList>
            <person name="Shibata T."/>
            <person name="Shimoda M."/>
            <person name="Kobayashi T."/>
            <person name="Uehara T."/>
        </authorList>
    </citation>
    <scope>NUCLEOTIDE SEQUENCE [LARGE SCALE GENOMIC DNA]</scope>
    <source>
        <strain evidence="1 2">Japan</strain>
    </source>
</reference>
<gene>
    <name evidence="1" type="ORF">NTJ_15871</name>
</gene>
<sequence length="321" mass="36488">MKIYSCISESYKCLVEDTNKEKIAPRLPAILQFYSGYKEDTVKAPIVSERGIIDDEDGISAPEGHISAIVRGKLVTKSSVASQTVYDPALGTLQDSFRSEHDMRTAVALSSLTFQDQEFTLMQDTLTYGYNDYRDDEPSETIVNLMNEIREDINLLKGVERYTVYKPKSVESLLTLPSDTSYLSVESYLYNDEYREGNSEEARKLKAKRKKKQMKKAVMSKKATSYNVECWDENCGLISSDEEIPMDEFKLAKTIIADLPADEALMYALKYLKDRGDPMAALPDVHKIPKLLAWYDKRLSVNKSSRVKAIEKSQCLTDNFH</sequence>
<evidence type="ECO:0000313" key="2">
    <source>
        <dbReference type="Proteomes" id="UP001307889"/>
    </source>
</evidence>
<accession>A0ABN7BGY2</accession>
<protein>
    <submittedName>
        <fullName evidence="1">Uncharacterized protein</fullName>
    </submittedName>
</protein>
<evidence type="ECO:0000313" key="1">
    <source>
        <dbReference type="EMBL" id="BET03053.1"/>
    </source>
</evidence>
<proteinExistence type="predicted"/>
<keyword evidence="2" id="KW-1185">Reference proteome</keyword>